<feature type="compositionally biased region" description="Polar residues" evidence="11">
    <location>
        <begin position="25"/>
        <end position="36"/>
    </location>
</feature>
<dbReference type="GO" id="GO:0009086">
    <property type="term" value="P:methionine biosynthetic process"/>
    <property type="evidence" value="ECO:0007669"/>
    <property type="project" value="UniProtKB-KW"/>
</dbReference>
<dbReference type="PANTHER" id="PTHR46718">
    <property type="entry name" value="ASPARTATE-SEMIALDEHYDE DEHYDROGENASE"/>
    <property type="match status" value="1"/>
</dbReference>
<keyword evidence="7" id="KW-0521">NADP</keyword>
<evidence type="ECO:0000256" key="7">
    <source>
        <dbReference type="ARBA" id="ARBA00022857"/>
    </source>
</evidence>
<evidence type="ECO:0000256" key="3">
    <source>
        <dbReference type="ARBA" id="ARBA00010584"/>
    </source>
</evidence>
<sequence>MHAFSLFLLLDPPVKPPTNHRNKPSSHCATMSSNNSDQPKLKVGILGATGTVGQRFVALLALHPYFVLHALCASSRSAGKSYRAATKWKLATPMPASVADQVVDSCSVTKESRLLECDVVFSGLDASVAGSIEAACAAAGLAVFSNAKNFRMHPNVPLVVPTANAEHLAPLIAAQRAQGAQMWVQELLAEAPDGHAADYIDPELFVDGGCIVTNSNCSTTGLVVVLRALQAVFGPATKVHVTTMQAVSGAGYPGLPVLDVFDNVVPLISGEEEKLETEPRKILGTIEGARVADAELLIAAACNRVPVLDGHTLAVSVSFRDSAKVEPEAAMAALRAYVPPPGEEVWSRCPSFPHGVGAIRVADEADRPQPRLDRERGKGMTVSVGRVRKCNLFDLKFVALTHNTILGAAGSSILNAEVAVAQGLIKGSK</sequence>
<keyword evidence="8" id="KW-0560">Oxidoreductase</keyword>
<dbReference type="InterPro" id="IPR000534">
    <property type="entry name" value="Semialdehyde_DH_NAD-bd"/>
</dbReference>
<dbReference type="UniPathway" id="UPA00050">
    <property type="reaction ID" value="UER00463"/>
</dbReference>
<evidence type="ECO:0000256" key="9">
    <source>
        <dbReference type="ARBA" id="ARBA00023167"/>
    </source>
</evidence>
<dbReference type="CDD" id="cd18130">
    <property type="entry name" value="ASADH_C_arch_fung_like"/>
    <property type="match status" value="1"/>
</dbReference>
<keyword evidence="9" id="KW-0486">Methionine biosynthesis</keyword>
<keyword evidence="6" id="KW-0791">Threonine biosynthesis</keyword>
<dbReference type="Gene3D" id="3.30.360.10">
    <property type="entry name" value="Dihydrodipicolinate Reductase, domain 2"/>
    <property type="match status" value="1"/>
</dbReference>
<proteinExistence type="inferred from homology"/>
<name>A0A0L0SPA4_ALLM3</name>
<dbReference type="OrthoDB" id="1894490at2759"/>
<dbReference type="UniPathway" id="UPA00034">
    <property type="reaction ID" value="UER00016"/>
</dbReference>
<feature type="active site" description="Proton acceptor" evidence="10">
    <location>
        <position position="311"/>
    </location>
</feature>
<dbReference type="GO" id="GO:0004073">
    <property type="term" value="F:aspartate-semialdehyde dehydrogenase activity"/>
    <property type="evidence" value="ECO:0007669"/>
    <property type="project" value="UniProtKB-EC"/>
</dbReference>
<dbReference type="Gene3D" id="3.40.50.720">
    <property type="entry name" value="NAD(P)-binding Rossmann-like Domain"/>
    <property type="match status" value="1"/>
</dbReference>
<dbReference type="Pfam" id="PF02774">
    <property type="entry name" value="Semialdhyde_dhC"/>
    <property type="match status" value="1"/>
</dbReference>
<dbReference type="Proteomes" id="UP000054350">
    <property type="component" value="Unassembled WGS sequence"/>
</dbReference>
<dbReference type="GO" id="GO:0046983">
    <property type="term" value="F:protein dimerization activity"/>
    <property type="evidence" value="ECO:0007669"/>
    <property type="project" value="InterPro"/>
</dbReference>
<dbReference type="NCBIfam" id="NF006416">
    <property type="entry name" value="PRK08664.1"/>
    <property type="match status" value="1"/>
</dbReference>
<evidence type="ECO:0000256" key="1">
    <source>
        <dbReference type="ARBA" id="ARBA00005021"/>
    </source>
</evidence>
<organism evidence="13 14">
    <name type="scientific">Allomyces macrogynus (strain ATCC 38327)</name>
    <name type="common">Allomyces javanicus var. macrogynus</name>
    <dbReference type="NCBI Taxonomy" id="578462"/>
    <lineage>
        <taxon>Eukaryota</taxon>
        <taxon>Fungi</taxon>
        <taxon>Fungi incertae sedis</taxon>
        <taxon>Blastocladiomycota</taxon>
        <taxon>Blastocladiomycetes</taxon>
        <taxon>Blastocladiales</taxon>
        <taxon>Blastocladiaceae</taxon>
        <taxon>Allomyces</taxon>
    </lineage>
</organism>
<feature type="region of interest" description="Disordered" evidence="11">
    <location>
        <begin position="15"/>
        <end position="36"/>
    </location>
</feature>
<dbReference type="FunFam" id="3.30.360.10:FF:000016">
    <property type="entry name" value="Probable aspartate-semialdehyde dehydrogenase"/>
    <property type="match status" value="1"/>
</dbReference>
<reference evidence="14" key="2">
    <citation type="submission" date="2009-11" db="EMBL/GenBank/DDBJ databases">
        <title>The Genome Sequence of Allomyces macrogynus strain ATCC 38327.</title>
        <authorList>
            <consortium name="The Broad Institute Genome Sequencing Platform"/>
            <person name="Russ C."/>
            <person name="Cuomo C."/>
            <person name="Shea T."/>
            <person name="Young S.K."/>
            <person name="Zeng Q."/>
            <person name="Koehrsen M."/>
            <person name="Haas B."/>
            <person name="Borodovsky M."/>
            <person name="Guigo R."/>
            <person name="Alvarado L."/>
            <person name="Berlin A."/>
            <person name="Borenstein D."/>
            <person name="Chen Z."/>
            <person name="Engels R."/>
            <person name="Freedman E."/>
            <person name="Gellesch M."/>
            <person name="Goldberg J."/>
            <person name="Griggs A."/>
            <person name="Gujja S."/>
            <person name="Heiman D."/>
            <person name="Hepburn T."/>
            <person name="Howarth C."/>
            <person name="Jen D."/>
            <person name="Larson L."/>
            <person name="Lewis B."/>
            <person name="Mehta T."/>
            <person name="Park D."/>
            <person name="Pearson M."/>
            <person name="Roberts A."/>
            <person name="Saif S."/>
            <person name="Shenoy N."/>
            <person name="Sisk P."/>
            <person name="Stolte C."/>
            <person name="Sykes S."/>
            <person name="Walk T."/>
            <person name="White J."/>
            <person name="Yandava C."/>
            <person name="Burger G."/>
            <person name="Gray M.W."/>
            <person name="Holland P.W.H."/>
            <person name="King N."/>
            <person name="Lang F.B.F."/>
            <person name="Roger A.J."/>
            <person name="Ruiz-Trillo I."/>
            <person name="Lander E."/>
            <person name="Nusbaum C."/>
        </authorList>
    </citation>
    <scope>NUCLEOTIDE SEQUENCE [LARGE SCALE GENOMIC DNA]</scope>
    <source>
        <strain evidence="14">ATCC 38327</strain>
    </source>
</reference>
<keyword evidence="14" id="KW-1185">Reference proteome</keyword>
<evidence type="ECO:0000313" key="14">
    <source>
        <dbReference type="Proteomes" id="UP000054350"/>
    </source>
</evidence>
<dbReference type="SUPFAM" id="SSF51735">
    <property type="entry name" value="NAD(P)-binding Rossmann-fold domains"/>
    <property type="match status" value="1"/>
</dbReference>
<dbReference type="GO" id="GO:0009089">
    <property type="term" value="P:lysine biosynthetic process via diaminopimelate"/>
    <property type="evidence" value="ECO:0007669"/>
    <property type="project" value="UniProtKB-UniPathway"/>
</dbReference>
<dbReference type="GO" id="GO:0009088">
    <property type="term" value="P:threonine biosynthetic process"/>
    <property type="evidence" value="ECO:0007669"/>
    <property type="project" value="UniProtKB-UniPathway"/>
</dbReference>
<dbReference type="STRING" id="578462.A0A0L0SPA4"/>
<dbReference type="PANTHER" id="PTHR46718:SF1">
    <property type="entry name" value="ASPARTATE-SEMIALDEHYDE DEHYDROGENASE"/>
    <property type="match status" value="1"/>
</dbReference>
<dbReference type="GO" id="GO:0051287">
    <property type="term" value="F:NAD binding"/>
    <property type="evidence" value="ECO:0007669"/>
    <property type="project" value="InterPro"/>
</dbReference>
<dbReference type="InterPro" id="IPR012280">
    <property type="entry name" value="Semialdhyde_DH_dimer_dom"/>
</dbReference>
<evidence type="ECO:0000256" key="2">
    <source>
        <dbReference type="ARBA" id="ARBA00005097"/>
    </source>
</evidence>
<evidence type="ECO:0000256" key="5">
    <source>
        <dbReference type="ARBA" id="ARBA00022605"/>
    </source>
</evidence>
<dbReference type="Pfam" id="PF01118">
    <property type="entry name" value="Semialdhyde_dh"/>
    <property type="match status" value="1"/>
</dbReference>
<comment type="pathway">
    <text evidence="1">Amino-acid biosynthesis; L-methionine biosynthesis via de novo pathway; L-homoserine from L-aspartate: step 2/3.</text>
</comment>
<comment type="pathway">
    <text evidence="2">Amino-acid biosynthesis; L-threonine biosynthesis; L-threonine from L-aspartate: step 2/5.</text>
</comment>
<dbReference type="InterPro" id="IPR000319">
    <property type="entry name" value="Asp-semialdehyde_DH_CS"/>
</dbReference>
<dbReference type="eggNOG" id="KOG4777">
    <property type="taxonomic scope" value="Eukaryota"/>
</dbReference>
<dbReference type="PROSITE" id="PS01103">
    <property type="entry name" value="ASD"/>
    <property type="match status" value="1"/>
</dbReference>
<dbReference type="PIRSF" id="PIRSF000148">
    <property type="entry name" value="ASA_dh"/>
    <property type="match status" value="1"/>
</dbReference>
<gene>
    <name evidence="13" type="ORF">AMAG_09377</name>
</gene>
<dbReference type="InterPro" id="IPR051823">
    <property type="entry name" value="ASADH-related"/>
</dbReference>
<keyword evidence="5" id="KW-0028">Amino-acid biosynthesis</keyword>
<evidence type="ECO:0000256" key="6">
    <source>
        <dbReference type="ARBA" id="ARBA00022697"/>
    </source>
</evidence>
<dbReference type="EC" id="1.2.1.11" evidence="4"/>
<dbReference type="InterPro" id="IPR036291">
    <property type="entry name" value="NAD(P)-bd_dom_sf"/>
</dbReference>
<protein>
    <recommendedName>
        <fullName evidence="4">aspartate-semialdehyde dehydrogenase</fullName>
        <ecNumber evidence="4">1.2.1.11</ecNumber>
    </recommendedName>
</protein>
<dbReference type="UniPathway" id="UPA00051">
    <property type="reaction ID" value="UER00464"/>
</dbReference>
<dbReference type="SUPFAM" id="SSF55347">
    <property type="entry name" value="Glyceraldehyde-3-phosphate dehydrogenase-like, C-terminal domain"/>
    <property type="match status" value="1"/>
</dbReference>
<evidence type="ECO:0000256" key="4">
    <source>
        <dbReference type="ARBA" id="ARBA00013120"/>
    </source>
</evidence>
<dbReference type="GO" id="GO:0050661">
    <property type="term" value="F:NADP binding"/>
    <property type="evidence" value="ECO:0007669"/>
    <property type="project" value="InterPro"/>
</dbReference>
<dbReference type="AlphaFoldDB" id="A0A0L0SPA4"/>
<dbReference type="CDD" id="cd02315">
    <property type="entry name" value="ScASADH_like_N"/>
    <property type="match status" value="1"/>
</dbReference>
<accession>A0A0L0SPA4</accession>
<dbReference type="SMART" id="SM00859">
    <property type="entry name" value="Semialdhyde_dh"/>
    <property type="match status" value="1"/>
</dbReference>
<dbReference type="OMA" id="SHNTKMG"/>
<evidence type="ECO:0000313" key="13">
    <source>
        <dbReference type="EMBL" id="KNE64351.1"/>
    </source>
</evidence>
<feature type="active site" description="Acyl-thioester intermediate" evidence="10">
    <location>
        <position position="217"/>
    </location>
</feature>
<feature type="domain" description="Semialdehyde dehydrogenase NAD-binding" evidence="12">
    <location>
        <begin position="42"/>
        <end position="171"/>
    </location>
</feature>
<comment type="similarity">
    <text evidence="3">Belongs to the aspartate-semialdehyde dehydrogenase family.</text>
</comment>
<dbReference type="EMBL" id="GG745344">
    <property type="protein sequence ID" value="KNE64351.1"/>
    <property type="molecule type" value="Genomic_DNA"/>
</dbReference>
<evidence type="ECO:0000256" key="8">
    <source>
        <dbReference type="ARBA" id="ARBA00023002"/>
    </source>
</evidence>
<reference evidence="13 14" key="1">
    <citation type="submission" date="2009-11" db="EMBL/GenBank/DDBJ databases">
        <title>Annotation of Allomyces macrogynus ATCC 38327.</title>
        <authorList>
            <consortium name="The Broad Institute Genome Sequencing Platform"/>
            <person name="Russ C."/>
            <person name="Cuomo C."/>
            <person name="Burger G."/>
            <person name="Gray M.W."/>
            <person name="Holland P.W.H."/>
            <person name="King N."/>
            <person name="Lang F.B.F."/>
            <person name="Roger A.J."/>
            <person name="Ruiz-Trillo I."/>
            <person name="Young S.K."/>
            <person name="Zeng Q."/>
            <person name="Gargeya S."/>
            <person name="Fitzgerald M."/>
            <person name="Haas B."/>
            <person name="Abouelleil A."/>
            <person name="Alvarado L."/>
            <person name="Arachchi H.M."/>
            <person name="Berlin A."/>
            <person name="Chapman S.B."/>
            <person name="Gearin G."/>
            <person name="Goldberg J."/>
            <person name="Griggs A."/>
            <person name="Gujja S."/>
            <person name="Hansen M."/>
            <person name="Heiman D."/>
            <person name="Howarth C."/>
            <person name="Larimer J."/>
            <person name="Lui A."/>
            <person name="MacDonald P.J.P."/>
            <person name="McCowen C."/>
            <person name="Montmayeur A."/>
            <person name="Murphy C."/>
            <person name="Neiman D."/>
            <person name="Pearson M."/>
            <person name="Priest M."/>
            <person name="Roberts A."/>
            <person name="Saif S."/>
            <person name="Shea T."/>
            <person name="Sisk P."/>
            <person name="Stolte C."/>
            <person name="Sykes S."/>
            <person name="Wortman J."/>
            <person name="Nusbaum C."/>
            <person name="Birren B."/>
        </authorList>
    </citation>
    <scope>NUCLEOTIDE SEQUENCE [LARGE SCALE GENOMIC DNA]</scope>
    <source>
        <strain evidence="13 14">ATCC 38327</strain>
    </source>
</reference>
<evidence type="ECO:0000256" key="11">
    <source>
        <dbReference type="SAM" id="MobiDB-lite"/>
    </source>
</evidence>
<evidence type="ECO:0000259" key="12">
    <source>
        <dbReference type="SMART" id="SM00859"/>
    </source>
</evidence>
<dbReference type="VEuPathDB" id="FungiDB:AMAG_09377"/>
<evidence type="ECO:0000256" key="10">
    <source>
        <dbReference type="PIRSR" id="PIRSR000148-1"/>
    </source>
</evidence>